<dbReference type="Pfam" id="PF01040">
    <property type="entry name" value="UbiA"/>
    <property type="match status" value="1"/>
</dbReference>
<feature type="transmembrane region" description="Helical" evidence="15">
    <location>
        <begin position="407"/>
        <end position="424"/>
    </location>
</feature>
<dbReference type="EMBL" id="NHYD01003440">
    <property type="protein sequence ID" value="PPQ77360.1"/>
    <property type="molecule type" value="Genomic_DNA"/>
</dbReference>
<evidence type="ECO:0000256" key="5">
    <source>
        <dbReference type="ARBA" id="ARBA00009758"/>
    </source>
</evidence>
<dbReference type="GO" id="GO:0007266">
    <property type="term" value="P:Rho protein signal transduction"/>
    <property type="evidence" value="ECO:0007669"/>
    <property type="project" value="InterPro"/>
</dbReference>
<dbReference type="GO" id="GO:0005096">
    <property type="term" value="F:GTPase activator activity"/>
    <property type="evidence" value="ECO:0007669"/>
    <property type="project" value="UniProtKB-KW"/>
</dbReference>
<evidence type="ECO:0000256" key="15">
    <source>
        <dbReference type="SAM" id="Phobius"/>
    </source>
</evidence>
<feature type="non-terminal residue" evidence="16">
    <location>
        <position position="1"/>
    </location>
</feature>
<accession>A0A409WFY9</accession>
<keyword evidence="6" id="KW-0343">GTPase activation</keyword>
<evidence type="ECO:0000256" key="13">
    <source>
        <dbReference type="ARBA" id="ARBA00058997"/>
    </source>
</evidence>
<dbReference type="Gene3D" id="1.10.357.140">
    <property type="entry name" value="UbiA prenyltransferase"/>
    <property type="match status" value="1"/>
</dbReference>
<dbReference type="GO" id="GO:0005094">
    <property type="term" value="F:Rho GDP-dissociation inhibitor activity"/>
    <property type="evidence" value="ECO:0007669"/>
    <property type="project" value="InterPro"/>
</dbReference>
<dbReference type="Gene3D" id="2.70.50.30">
    <property type="entry name" value="Coagulation Factor XIII, subunit A, domain 1"/>
    <property type="match status" value="1"/>
</dbReference>
<evidence type="ECO:0008006" key="18">
    <source>
        <dbReference type="Google" id="ProtNLM"/>
    </source>
</evidence>
<evidence type="ECO:0000256" key="14">
    <source>
        <dbReference type="SAM" id="MobiDB-lite"/>
    </source>
</evidence>
<evidence type="ECO:0000256" key="12">
    <source>
        <dbReference type="ARBA" id="ARBA00052313"/>
    </source>
</evidence>
<comment type="similarity">
    <text evidence="5">Belongs to the Rho GDI family.</text>
</comment>
<reference evidence="16 17" key="1">
    <citation type="journal article" date="2018" name="Evol. Lett.">
        <title>Horizontal gene cluster transfer increased hallucinogenic mushroom diversity.</title>
        <authorList>
            <person name="Reynolds H.T."/>
            <person name="Vijayakumar V."/>
            <person name="Gluck-Thaler E."/>
            <person name="Korotkin H.B."/>
            <person name="Matheny P.B."/>
            <person name="Slot J.C."/>
        </authorList>
    </citation>
    <scope>NUCLEOTIDE SEQUENCE [LARGE SCALE GENOMIC DNA]</scope>
    <source>
        <strain evidence="16 17">2631</strain>
    </source>
</reference>
<dbReference type="PRINTS" id="PR00492">
    <property type="entry name" value="RHOGDI"/>
</dbReference>
<organism evidence="16 17">
    <name type="scientific">Psilocybe cyanescens</name>
    <dbReference type="NCBI Taxonomy" id="93625"/>
    <lineage>
        <taxon>Eukaryota</taxon>
        <taxon>Fungi</taxon>
        <taxon>Dikarya</taxon>
        <taxon>Basidiomycota</taxon>
        <taxon>Agaricomycotina</taxon>
        <taxon>Agaricomycetes</taxon>
        <taxon>Agaricomycetidae</taxon>
        <taxon>Agaricales</taxon>
        <taxon>Agaricineae</taxon>
        <taxon>Strophariaceae</taxon>
        <taxon>Psilocybe</taxon>
    </lineage>
</organism>
<dbReference type="PANTHER" id="PTHR11048">
    <property type="entry name" value="PRENYLTRANSFERASES"/>
    <property type="match status" value="1"/>
</dbReference>
<dbReference type="NCBIfam" id="TIGR01474">
    <property type="entry name" value="ubiA_proteo"/>
    <property type="match status" value="1"/>
</dbReference>
<dbReference type="STRING" id="93625.A0A409WFY9"/>
<dbReference type="FunFam" id="2.70.50.30:FF:000004">
    <property type="entry name" value="Rho GDP-dissociation inhibitor 1"/>
    <property type="match status" value="1"/>
</dbReference>
<proteinExistence type="inferred from homology"/>
<comment type="similarity">
    <text evidence="4">Belongs to the UbiA prenyltransferase family.</text>
</comment>
<keyword evidence="10 15" id="KW-1133">Transmembrane helix</keyword>
<dbReference type="FunFam" id="1.20.120.1780:FF:000001">
    <property type="entry name" value="4-hydroxybenzoate octaprenyltransferase"/>
    <property type="match status" value="1"/>
</dbReference>
<evidence type="ECO:0000256" key="9">
    <source>
        <dbReference type="ARBA" id="ARBA00022692"/>
    </source>
</evidence>
<evidence type="ECO:0000256" key="11">
    <source>
        <dbReference type="ARBA" id="ARBA00023136"/>
    </source>
</evidence>
<keyword evidence="7" id="KW-0963">Cytoplasm</keyword>
<comment type="subcellular location">
    <subcellularLocation>
        <location evidence="3">Cytoplasm</location>
    </subcellularLocation>
    <subcellularLocation>
        <location evidence="2">Mitochondrion inner membrane</location>
        <topology evidence="2">Multi-pass membrane protein</topology>
        <orientation evidence="2">Matrix side</orientation>
    </subcellularLocation>
</comment>
<dbReference type="HAMAP" id="MF_01635">
    <property type="entry name" value="UbiA"/>
    <property type="match status" value="1"/>
</dbReference>
<protein>
    <recommendedName>
        <fullName evidence="18">4-hydroxybenzoate polyprenyltransferase, mitochondrial</fullName>
    </recommendedName>
</protein>
<dbReference type="CDD" id="cd13959">
    <property type="entry name" value="PT_UbiA_COQ2"/>
    <property type="match status" value="1"/>
</dbReference>
<dbReference type="Proteomes" id="UP000283269">
    <property type="component" value="Unassembled WGS sequence"/>
</dbReference>
<dbReference type="GO" id="GO:0008412">
    <property type="term" value="F:4-hydroxybenzoate polyprenyltransferase activity"/>
    <property type="evidence" value="ECO:0007669"/>
    <property type="project" value="UniProtKB-EC"/>
</dbReference>
<evidence type="ECO:0000313" key="16">
    <source>
        <dbReference type="EMBL" id="PPQ77360.1"/>
    </source>
</evidence>
<evidence type="ECO:0000256" key="6">
    <source>
        <dbReference type="ARBA" id="ARBA00022468"/>
    </source>
</evidence>
<dbReference type="InterPro" id="IPR000537">
    <property type="entry name" value="UbiA_prenyltransferase"/>
</dbReference>
<evidence type="ECO:0000256" key="3">
    <source>
        <dbReference type="ARBA" id="ARBA00004496"/>
    </source>
</evidence>
<dbReference type="OrthoDB" id="1683373at2759"/>
<comment type="caution">
    <text evidence="16">The sequence shown here is derived from an EMBL/GenBank/DDBJ whole genome shotgun (WGS) entry which is preliminary data.</text>
</comment>
<dbReference type="Gene3D" id="1.20.120.1780">
    <property type="entry name" value="UbiA prenyltransferase"/>
    <property type="match status" value="1"/>
</dbReference>
<dbReference type="InterPro" id="IPR030470">
    <property type="entry name" value="UbiA_prenylTrfase_CS"/>
</dbReference>
<evidence type="ECO:0000256" key="4">
    <source>
        <dbReference type="ARBA" id="ARBA00005985"/>
    </source>
</evidence>
<comment type="function">
    <text evidence="13">Catalyzes the prenylation of para-hydroxybenzoate (PHB) with an all-trans polyprenyl group. Mediates the second step in the final reaction sequence of coenzyme Q (CoQ) biosynthesis, which is the condensation of the polyisoprenoid side chain with PHB, generating the first membrane-bound Q intermediate.</text>
</comment>
<dbReference type="InterPro" id="IPR024792">
    <property type="entry name" value="RhoGDI_dom_sf"/>
</dbReference>
<name>A0A409WFY9_PSICY</name>
<dbReference type="GO" id="GO:0006744">
    <property type="term" value="P:ubiquinone biosynthetic process"/>
    <property type="evidence" value="ECO:0007669"/>
    <property type="project" value="TreeGrafter"/>
</dbReference>
<dbReference type="FunFam" id="1.10.357.140:FF:000003">
    <property type="entry name" value="4-hydroxybenzoate polyprenyltransferase, mitochondrial"/>
    <property type="match status" value="1"/>
</dbReference>
<keyword evidence="9 15" id="KW-0812">Transmembrane</keyword>
<keyword evidence="17" id="KW-1185">Reference proteome</keyword>
<dbReference type="PANTHER" id="PTHR11048:SF28">
    <property type="entry name" value="4-HYDROXYBENZOATE POLYPRENYLTRANSFERASE, MITOCHONDRIAL"/>
    <property type="match status" value="1"/>
</dbReference>
<evidence type="ECO:0000256" key="10">
    <source>
        <dbReference type="ARBA" id="ARBA00022989"/>
    </source>
</evidence>
<comment type="catalytic activity">
    <reaction evidence="12">
        <text>an all-trans-polyprenyl diphosphate + 4-hydroxybenzoate = a 4-hydroxy-3-(all-trans-polyprenyl)benzoate + diphosphate</text>
        <dbReference type="Rhea" id="RHEA:44504"/>
        <dbReference type="Rhea" id="RHEA-COMP:9514"/>
        <dbReference type="Rhea" id="RHEA-COMP:9564"/>
        <dbReference type="ChEBI" id="CHEBI:17879"/>
        <dbReference type="ChEBI" id="CHEBI:33019"/>
        <dbReference type="ChEBI" id="CHEBI:58914"/>
        <dbReference type="ChEBI" id="CHEBI:78396"/>
        <dbReference type="EC" id="2.5.1.39"/>
    </reaction>
</comment>
<dbReference type="GO" id="GO:0005743">
    <property type="term" value="C:mitochondrial inner membrane"/>
    <property type="evidence" value="ECO:0007669"/>
    <property type="project" value="UniProtKB-SubCell"/>
</dbReference>
<evidence type="ECO:0000256" key="7">
    <source>
        <dbReference type="ARBA" id="ARBA00022490"/>
    </source>
</evidence>
<feature type="region of interest" description="Disordered" evidence="14">
    <location>
        <begin position="1"/>
        <end position="27"/>
    </location>
</feature>
<gene>
    <name evidence="16" type="ORF">CVT25_010942</name>
</gene>
<dbReference type="InterPro" id="IPR014756">
    <property type="entry name" value="Ig_E-set"/>
</dbReference>
<dbReference type="InterPro" id="IPR044878">
    <property type="entry name" value="UbiA_sf"/>
</dbReference>
<sequence length="463" mass="50164">NDDQDDLKPTNTPGYKPGAAKSADEYAQLDAEDESLARWKASLGIVPGASGAASGPKVTVLTLELASTTLPSGKEIVFDLKDTVRLAETKKSPIVIKEGVEYNVRITFKVNHSIISGVRYIQVVKRAGVKVDKMEQMLGSYGPSPDGKPYAKNFEPEESPSGIIARSGTYSVRSRVVDDDGEVYAGMSPEIQQYSISLCFTQTGNGTSSLQRIGLNGHLFGLGAVIMRGAGCTINDMWDRNLDKAVERTKERPLARGDITQEQALVFLGAQLTAGLGVLLQLNWNSILIGAASLSVVTIYPLMKRFTYWPQAVLGLAFNWGAFLGWSAVYETVDWSVCFPLYAGGVCWTLVYDSIYAHQDKTDDVQVGIQSTALLFGERTRPILAGLSASSLSLISYAGVLNSQGEAFYLGVGMAALQLARIVYRTDFESRTSCWNGFVGCGWAGFWIWMGAIGDYALLLSSM</sequence>
<comment type="cofactor">
    <cofactor evidence="1">
        <name>Mg(2+)</name>
        <dbReference type="ChEBI" id="CHEBI:18420"/>
    </cofactor>
</comment>
<feature type="transmembrane region" description="Helical" evidence="15">
    <location>
        <begin position="436"/>
        <end position="459"/>
    </location>
</feature>
<evidence type="ECO:0000256" key="2">
    <source>
        <dbReference type="ARBA" id="ARBA00004292"/>
    </source>
</evidence>
<dbReference type="AlphaFoldDB" id="A0A409WFY9"/>
<evidence type="ECO:0000256" key="8">
    <source>
        <dbReference type="ARBA" id="ARBA00022679"/>
    </source>
</evidence>
<dbReference type="InParanoid" id="A0A409WFY9"/>
<keyword evidence="11 15" id="KW-0472">Membrane</keyword>
<evidence type="ECO:0000256" key="1">
    <source>
        <dbReference type="ARBA" id="ARBA00001946"/>
    </source>
</evidence>
<dbReference type="InterPro" id="IPR000406">
    <property type="entry name" value="Rho_GDI"/>
</dbReference>
<dbReference type="InterPro" id="IPR039653">
    <property type="entry name" value="Prenyltransferase"/>
</dbReference>
<dbReference type="SUPFAM" id="SSF81296">
    <property type="entry name" value="E set domains"/>
    <property type="match status" value="1"/>
</dbReference>
<evidence type="ECO:0000313" key="17">
    <source>
        <dbReference type="Proteomes" id="UP000283269"/>
    </source>
</evidence>
<dbReference type="Pfam" id="PF02115">
    <property type="entry name" value="Rho_GDI"/>
    <property type="match status" value="1"/>
</dbReference>
<dbReference type="InterPro" id="IPR006370">
    <property type="entry name" value="HB_polyprenyltransferase-like"/>
</dbReference>
<dbReference type="PROSITE" id="PS00943">
    <property type="entry name" value="UBIA"/>
    <property type="match status" value="1"/>
</dbReference>
<keyword evidence="8" id="KW-0808">Transferase</keyword>